<name>A0A8S5RNR5_9VIRU</name>
<evidence type="ECO:0000313" key="2">
    <source>
        <dbReference type="EMBL" id="DAE32794.1"/>
    </source>
</evidence>
<keyword evidence="1" id="KW-1133">Transmembrane helix</keyword>
<proteinExistence type="predicted"/>
<organism evidence="2">
    <name type="scientific">virus sp. ct1Hk25</name>
    <dbReference type="NCBI Taxonomy" id="2825803"/>
    <lineage>
        <taxon>Viruses</taxon>
    </lineage>
</organism>
<sequence length="35" mass="4259">MQIGFLDKKARVTYGLFFLYLNILRLPGRFKHVRF</sequence>
<reference evidence="2" key="1">
    <citation type="journal article" date="2021" name="Proc. Natl. Acad. Sci. U.S.A.">
        <title>A Catalog of Tens of Thousands of Viruses from Human Metagenomes Reveals Hidden Associations with Chronic Diseases.</title>
        <authorList>
            <person name="Tisza M.J."/>
            <person name="Buck C.B."/>
        </authorList>
    </citation>
    <scope>NUCLEOTIDE SEQUENCE</scope>
    <source>
        <strain evidence="2">Ct1Hk25</strain>
    </source>
</reference>
<keyword evidence="1" id="KW-0812">Transmembrane</keyword>
<feature type="transmembrane region" description="Helical" evidence="1">
    <location>
        <begin position="12"/>
        <end position="28"/>
    </location>
</feature>
<evidence type="ECO:0000256" key="1">
    <source>
        <dbReference type="SAM" id="Phobius"/>
    </source>
</evidence>
<protein>
    <submittedName>
        <fullName evidence="2">Uncharacterized protein</fullName>
    </submittedName>
</protein>
<dbReference type="EMBL" id="BK059129">
    <property type="protein sequence ID" value="DAE32794.1"/>
    <property type="molecule type" value="Genomic_DNA"/>
</dbReference>
<keyword evidence="1" id="KW-0472">Membrane</keyword>
<accession>A0A8S5RNR5</accession>